<protein>
    <submittedName>
        <fullName evidence="2">Uncharacterized protein</fullName>
    </submittedName>
</protein>
<evidence type="ECO:0000313" key="2">
    <source>
        <dbReference type="EMBL" id="MCF2651231.1"/>
    </source>
</evidence>
<dbReference type="RefSeq" id="WP_235322168.1">
    <property type="nucleotide sequence ID" value="NZ_JAFBIT010000001.1"/>
</dbReference>
<keyword evidence="3" id="KW-1185">Reference proteome</keyword>
<evidence type="ECO:0000256" key="1">
    <source>
        <dbReference type="SAM" id="MobiDB-lite"/>
    </source>
</evidence>
<comment type="caution">
    <text evidence="2">The sequence shown here is derived from an EMBL/GenBank/DDBJ whole genome shotgun (WGS) entry which is preliminary data.</text>
</comment>
<accession>A0ABS9CJB6</accession>
<reference evidence="2 3" key="1">
    <citation type="submission" date="2020-12" db="EMBL/GenBank/DDBJ databases">
        <title>Whole genome sequences of gut porcine anaerobes.</title>
        <authorList>
            <person name="Kubasova T."/>
            <person name="Jahodarova E."/>
            <person name="Rychlik I."/>
        </authorList>
    </citation>
    <scope>NUCLEOTIDE SEQUENCE [LARGE SCALE GENOMIC DNA]</scope>
    <source>
        <strain evidence="2 3">An867</strain>
    </source>
</reference>
<name>A0ABS9CJB6_9FIRM</name>
<sequence length="81" mass="9276">MQEKQKRTTGISYGEHVEHFPDLSDTASATECTGLMPTPPKTQAEYESYQELHGMEVPKKLPGKRNIRTGVYDDRPEDIYF</sequence>
<organism evidence="2 3">
    <name type="scientific">Anaeromassilibacillus senegalensis</name>
    <dbReference type="NCBI Taxonomy" id="1673717"/>
    <lineage>
        <taxon>Bacteria</taxon>
        <taxon>Bacillati</taxon>
        <taxon>Bacillota</taxon>
        <taxon>Clostridia</taxon>
        <taxon>Eubacteriales</taxon>
        <taxon>Acutalibacteraceae</taxon>
        <taxon>Anaeromassilibacillus</taxon>
    </lineage>
</organism>
<evidence type="ECO:0000313" key="3">
    <source>
        <dbReference type="Proteomes" id="UP001299220"/>
    </source>
</evidence>
<dbReference type="Proteomes" id="UP001299220">
    <property type="component" value="Unassembled WGS sequence"/>
</dbReference>
<dbReference type="EMBL" id="JAFBIT010000001">
    <property type="protein sequence ID" value="MCF2651231.1"/>
    <property type="molecule type" value="Genomic_DNA"/>
</dbReference>
<proteinExistence type="predicted"/>
<feature type="region of interest" description="Disordered" evidence="1">
    <location>
        <begin position="1"/>
        <end position="23"/>
    </location>
</feature>
<gene>
    <name evidence="2" type="ORF">JQM67_01210</name>
</gene>